<dbReference type="SUPFAM" id="SSF53098">
    <property type="entry name" value="Ribonuclease H-like"/>
    <property type="match status" value="1"/>
</dbReference>
<dbReference type="Proteomes" id="UP001327560">
    <property type="component" value="Chromosome 3"/>
</dbReference>
<dbReference type="EMBL" id="CP136892">
    <property type="protein sequence ID" value="WOL00998.1"/>
    <property type="molecule type" value="Genomic_DNA"/>
</dbReference>
<name>A0AAQ3K591_9LILI</name>
<organism evidence="2 3">
    <name type="scientific">Canna indica</name>
    <name type="common">Indian-shot</name>
    <dbReference type="NCBI Taxonomy" id="4628"/>
    <lineage>
        <taxon>Eukaryota</taxon>
        <taxon>Viridiplantae</taxon>
        <taxon>Streptophyta</taxon>
        <taxon>Embryophyta</taxon>
        <taxon>Tracheophyta</taxon>
        <taxon>Spermatophyta</taxon>
        <taxon>Magnoliopsida</taxon>
        <taxon>Liliopsida</taxon>
        <taxon>Zingiberales</taxon>
        <taxon>Cannaceae</taxon>
        <taxon>Canna</taxon>
    </lineage>
</organism>
<evidence type="ECO:0000313" key="3">
    <source>
        <dbReference type="Proteomes" id="UP001327560"/>
    </source>
</evidence>
<keyword evidence="3" id="KW-1185">Reference proteome</keyword>
<dbReference type="InterPro" id="IPR012337">
    <property type="entry name" value="RNaseH-like_sf"/>
</dbReference>
<reference evidence="2 3" key="1">
    <citation type="submission" date="2023-10" db="EMBL/GenBank/DDBJ databases">
        <title>Chromosome-scale genome assembly provides insights into flower coloration mechanisms of Canna indica.</title>
        <authorList>
            <person name="Li C."/>
        </authorList>
    </citation>
    <scope>NUCLEOTIDE SEQUENCE [LARGE SCALE GENOMIC DNA]</scope>
    <source>
        <tissue evidence="2">Flower</tissue>
    </source>
</reference>
<gene>
    <name evidence="2" type="ORF">Cni_G09711</name>
</gene>
<proteinExistence type="predicted"/>
<dbReference type="AlphaFoldDB" id="A0AAQ3K591"/>
<sequence length="92" mass="10228">MLAIKNAEKMFELLDSMVDEIGEENVAQVVTDSASALVAVGKKLMEKREGLFWTPCAAHCLDLVLEDIGNLPVFFNTIGKAKNITIFIYRHT</sequence>
<accession>A0AAQ3K591</accession>
<dbReference type="PANTHER" id="PTHR32166:SF122">
    <property type="entry name" value="OS09G0499600 PROTEIN"/>
    <property type="match status" value="1"/>
</dbReference>
<dbReference type="InterPro" id="IPR007021">
    <property type="entry name" value="DUF659"/>
</dbReference>
<dbReference type="PANTHER" id="PTHR32166">
    <property type="entry name" value="OSJNBA0013A04.12 PROTEIN"/>
    <property type="match status" value="1"/>
</dbReference>
<evidence type="ECO:0000313" key="2">
    <source>
        <dbReference type="EMBL" id="WOL00998.1"/>
    </source>
</evidence>
<protein>
    <recommendedName>
        <fullName evidence="1">DUF659 domain-containing protein</fullName>
    </recommendedName>
</protein>
<evidence type="ECO:0000259" key="1">
    <source>
        <dbReference type="Pfam" id="PF04937"/>
    </source>
</evidence>
<feature type="domain" description="DUF659" evidence="1">
    <location>
        <begin position="4"/>
        <end position="84"/>
    </location>
</feature>
<dbReference type="Pfam" id="PF04937">
    <property type="entry name" value="DUF659"/>
    <property type="match status" value="1"/>
</dbReference>